<reference evidence="3" key="1">
    <citation type="journal article" date="2022" name="Int. J. Syst. Evol. Microbiol.">
        <title>Pseudomonas aegrilactucae sp. nov. and Pseudomonas morbosilactucae sp. nov., pathogens causing bacterial rot of lettuce in Japan.</title>
        <authorList>
            <person name="Sawada H."/>
            <person name="Fujikawa T."/>
            <person name="Satou M."/>
        </authorList>
    </citation>
    <scope>NUCLEOTIDE SEQUENCE</scope>
    <source>
        <strain evidence="3">0166_1</strain>
    </source>
</reference>
<dbReference type="Proteomes" id="UP001162834">
    <property type="component" value="Chromosome"/>
</dbReference>
<evidence type="ECO:0000313" key="4">
    <source>
        <dbReference type="Proteomes" id="UP001162834"/>
    </source>
</evidence>
<keyword evidence="4" id="KW-1185">Reference proteome</keyword>
<evidence type="ECO:0000256" key="1">
    <source>
        <dbReference type="SAM" id="MobiDB-lite"/>
    </source>
</evidence>
<proteinExistence type="predicted"/>
<dbReference type="RefSeq" id="WP_259312713.1">
    <property type="nucleotide sequence ID" value="NZ_CP087164.1"/>
</dbReference>
<protein>
    <recommendedName>
        <fullName evidence="2">SHOCT domain-containing protein</fullName>
    </recommendedName>
</protein>
<gene>
    <name evidence="3" type="ORF">DSM104329_05126</name>
</gene>
<evidence type="ECO:0000313" key="3">
    <source>
        <dbReference type="EMBL" id="UGS38696.1"/>
    </source>
</evidence>
<organism evidence="3 4">
    <name type="scientific">Capillimicrobium parvum</name>
    <dbReference type="NCBI Taxonomy" id="2884022"/>
    <lineage>
        <taxon>Bacteria</taxon>
        <taxon>Bacillati</taxon>
        <taxon>Actinomycetota</taxon>
        <taxon>Thermoleophilia</taxon>
        <taxon>Solirubrobacterales</taxon>
        <taxon>Capillimicrobiaceae</taxon>
        <taxon>Capillimicrobium</taxon>
    </lineage>
</organism>
<feature type="compositionally biased region" description="Basic and acidic residues" evidence="1">
    <location>
        <begin position="21"/>
        <end position="33"/>
    </location>
</feature>
<evidence type="ECO:0000259" key="2">
    <source>
        <dbReference type="Pfam" id="PF09851"/>
    </source>
</evidence>
<sequence length="95" mass="9570">MRAAMVGGAGYMAGKKGAQSRARESEQEERLEALEQQQAPAPATAAMAPPVAAPPAAAPAGGTDVVGELTKLKGLLDAGVLTPEEFDAAKKKVLG</sequence>
<dbReference type="AlphaFoldDB" id="A0A9E6Y2K1"/>
<feature type="region of interest" description="Disordered" evidence="1">
    <location>
        <begin position="1"/>
        <end position="63"/>
    </location>
</feature>
<feature type="domain" description="SHOCT" evidence="2">
    <location>
        <begin position="68"/>
        <end position="94"/>
    </location>
</feature>
<dbReference type="KEGG" id="sbae:DSM104329_05126"/>
<dbReference type="EMBL" id="CP087164">
    <property type="protein sequence ID" value="UGS38696.1"/>
    <property type="molecule type" value="Genomic_DNA"/>
</dbReference>
<dbReference type="InterPro" id="IPR018649">
    <property type="entry name" value="SHOCT"/>
</dbReference>
<dbReference type="Pfam" id="PF09851">
    <property type="entry name" value="SHOCT"/>
    <property type="match status" value="1"/>
</dbReference>
<accession>A0A9E6Y2K1</accession>
<feature type="compositionally biased region" description="Low complexity" evidence="1">
    <location>
        <begin position="1"/>
        <end position="20"/>
    </location>
</feature>
<name>A0A9E6Y2K1_9ACTN</name>
<feature type="compositionally biased region" description="Low complexity" evidence="1">
    <location>
        <begin position="34"/>
        <end position="50"/>
    </location>
</feature>